<feature type="modified residue" description="4-aspartylphosphate" evidence="4">
    <location>
        <position position="300"/>
    </location>
</feature>
<proteinExistence type="predicted"/>
<dbReference type="EC" id="2.7.13.3" evidence="2"/>
<evidence type="ECO:0000256" key="5">
    <source>
        <dbReference type="SAM" id="Coils"/>
    </source>
</evidence>
<reference evidence="8" key="2">
    <citation type="submission" date="2020-09" db="EMBL/GenBank/DDBJ databases">
        <authorList>
            <person name="Sun Q."/>
            <person name="Kim S."/>
        </authorList>
    </citation>
    <scope>NUCLEOTIDE SEQUENCE</scope>
    <source>
        <strain evidence="8">KCTC 12368</strain>
    </source>
</reference>
<feature type="domain" description="Response regulatory" evidence="7">
    <location>
        <begin position="249"/>
        <end position="362"/>
    </location>
</feature>
<keyword evidence="3 4" id="KW-0597">Phosphoprotein</keyword>
<keyword evidence="9" id="KW-1185">Reference proteome</keyword>
<dbReference type="PANTHER" id="PTHR44591:SF3">
    <property type="entry name" value="RESPONSE REGULATORY DOMAIN-CONTAINING PROTEIN"/>
    <property type="match status" value="1"/>
</dbReference>
<dbReference type="InterPro" id="IPR050595">
    <property type="entry name" value="Bact_response_regulator"/>
</dbReference>
<dbReference type="InterPro" id="IPR036097">
    <property type="entry name" value="HisK_dim/P_sf"/>
</dbReference>
<dbReference type="SMART" id="SM00448">
    <property type="entry name" value="REC"/>
    <property type="match status" value="1"/>
</dbReference>
<dbReference type="InterPro" id="IPR001789">
    <property type="entry name" value="Sig_transdc_resp-reg_receiver"/>
</dbReference>
<evidence type="ECO:0000313" key="9">
    <source>
        <dbReference type="Proteomes" id="UP000619457"/>
    </source>
</evidence>
<dbReference type="Proteomes" id="UP000619457">
    <property type="component" value="Unassembled WGS sequence"/>
</dbReference>
<dbReference type="SUPFAM" id="SSF47384">
    <property type="entry name" value="Homodimeric domain of signal transducing histidine kinase"/>
    <property type="match status" value="1"/>
</dbReference>
<feature type="coiled-coil region" evidence="5">
    <location>
        <begin position="208"/>
        <end position="235"/>
    </location>
</feature>
<keyword evidence="6" id="KW-0812">Transmembrane</keyword>
<evidence type="ECO:0000256" key="6">
    <source>
        <dbReference type="SAM" id="Phobius"/>
    </source>
</evidence>
<gene>
    <name evidence="8" type="ORF">GCM10007049_35060</name>
</gene>
<protein>
    <recommendedName>
        <fullName evidence="2">histidine kinase</fullName>
        <ecNumber evidence="2">2.7.13.3</ecNumber>
    </recommendedName>
</protein>
<organism evidence="8 9">
    <name type="scientific">Echinicola pacifica</name>
    <dbReference type="NCBI Taxonomy" id="346377"/>
    <lineage>
        <taxon>Bacteria</taxon>
        <taxon>Pseudomonadati</taxon>
        <taxon>Bacteroidota</taxon>
        <taxon>Cytophagia</taxon>
        <taxon>Cytophagales</taxon>
        <taxon>Cyclobacteriaceae</taxon>
        <taxon>Echinicola</taxon>
    </lineage>
</organism>
<dbReference type="PANTHER" id="PTHR44591">
    <property type="entry name" value="STRESS RESPONSE REGULATOR PROTEIN 1"/>
    <property type="match status" value="1"/>
</dbReference>
<evidence type="ECO:0000259" key="7">
    <source>
        <dbReference type="PROSITE" id="PS50110"/>
    </source>
</evidence>
<evidence type="ECO:0000256" key="4">
    <source>
        <dbReference type="PROSITE-ProRule" id="PRU00169"/>
    </source>
</evidence>
<sequence length="362" mass="41822">MEQLGLMSVVQFEVIKAILFVVLSGVLIYFLVDRSIRQDRMVWSKYSVVYDHIPICMWIIEKGSGQFVSSNLATKRIFGGDSLFDDPTKFLQKMGISDEESQRIFSGHLVSLKEHQIIDQNGQTRLMDIYTVPFEMEEQQRVMVTAVDNTGLRLSLLEKEKLNKSLKWQNERLKKYSFMNSHNLRRPLSNILGIVTLLKENGIDTEYVDLLQRSSEELDEEVKNMNEILAEEMVKNENTSQDSKSESKTILIVDDDKVQHLINRRLLLGTDPSLNLVFFSNPIDAWEWLMDNGIDLLLLDINMPEMKGWDFLDKMIEKGLEVEVKMLSSSIDPRDEERSKEYEMVTGFLVKPLKKDSLAGIL</sequence>
<dbReference type="CDD" id="cd00082">
    <property type="entry name" value="HisKA"/>
    <property type="match status" value="1"/>
</dbReference>
<name>A0A918QC16_9BACT</name>
<comment type="caution">
    <text evidence="8">The sequence shown here is derived from an EMBL/GenBank/DDBJ whole genome shotgun (WGS) entry which is preliminary data.</text>
</comment>
<dbReference type="GO" id="GO:0000155">
    <property type="term" value="F:phosphorelay sensor kinase activity"/>
    <property type="evidence" value="ECO:0007669"/>
    <property type="project" value="InterPro"/>
</dbReference>
<dbReference type="SUPFAM" id="SSF52172">
    <property type="entry name" value="CheY-like"/>
    <property type="match status" value="1"/>
</dbReference>
<keyword evidence="6" id="KW-0472">Membrane</keyword>
<dbReference type="AlphaFoldDB" id="A0A918QC16"/>
<dbReference type="PROSITE" id="PS50110">
    <property type="entry name" value="RESPONSE_REGULATORY"/>
    <property type="match status" value="1"/>
</dbReference>
<dbReference type="EMBL" id="BMWX01000008">
    <property type="protein sequence ID" value="GGZ38852.1"/>
    <property type="molecule type" value="Genomic_DNA"/>
</dbReference>
<reference evidence="8" key="1">
    <citation type="journal article" date="2014" name="Int. J. Syst. Evol. Microbiol.">
        <title>Complete genome sequence of Corynebacterium casei LMG S-19264T (=DSM 44701T), isolated from a smear-ripened cheese.</title>
        <authorList>
            <consortium name="US DOE Joint Genome Institute (JGI-PGF)"/>
            <person name="Walter F."/>
            <person name="Albersmeier A."/>
            <person name="Kalinowski J."/>
            <person name="Ruckert C."/>
        </authorList>
    </citation>
    <scope>NUCLEOTIDE SEQUENCE</scope>
    <source>
        <strain evidence="8">KCTC 12368</strain>
    </source>
</reference>
<dbReference type="InterPro" id="IPR011006">
    <property type="entry name" value="CheY-like_superfamily"/>
</dbReference>
<dbReference type="InterPro" id="IPR003661">
    <property type="entry name" value="HisK_dim/P_dom"/>
</dbReference>
<comment type="catalytic activity">
    <reaction evidence="1">
        <text>ATP + protein L-histidine = ADP + protein N-phospho-L-histidine.</text>
        <dbReference type="EC" id="2.7.13.3"/>
    </reaction>
</comment>
<dbReference type="Gene3D" id="1.10.287.130">
    <property type="match status" value="1"/>
</dbReference>
<keyword evidence="5" id="KW-0175">Coiled coil</keyword>
<dbReference type="Gene3D" id="3.40.50.2300">
    <property type="match status" value="1"/>
</dbReference>
<evidence type="ECO:0000256" key="1">
    <source>
        <dbReference type="ARBA" id="ARBA00000085"/>
    </source>
</evidence>
<evidence type="ECO:0000256" key="2">
    <source>
        <dbReference type="ARBA" id="ARBA00012438"/>
    </source>
</evidence>
<evidence type="ECO:0000256" key="3">
    <source>
        <dbReference type="ARBA" id="ARBA00022553"/>
    </source>
</evidence>
<keyword evidence="6" id="KW-1133">Transmembrane helix</keyword>
<dbReference type="Pfam" id="PF00072">
    <property type="entry name" value="Response_reg"/>
    <property type="match status" value="1"/>
</dbReference>
<accession>A0A918QC16</accession>
<evidence type="ECO:0000313" key="8">
    <source>
        <dbReference type="EMBL" id="GGZ38852.1"/>
    </source>
</evidence>
<feature type="transmembrane region" description="Helical" evidence="6">
    <location>
        <begin position="14"/>
        <end position="32"/>
    </location>
</feature>